<comment type="subcellular location">
    <subcellularLocation>
        <location evidence="1">Cell membrane</location>
        <topology evidence="1">Multi-pass membrane protein</topology>
    </subcellularLocation>
</comment>
<feature type="transmembrane region" description="Helical" evidence="6">
    <location>
        <begin position="114"/>
        <end position="137"/>
    </location>
</feature>
<feature type="transmembrane region" description="Helical" evidence="6">
    <location>
        <begin position="143"/>
        <end position="164"/>
    </location>
</feature>
<dbReference type="PANTHER" id="PTHR38825">
    <property type="entry name" value="LYSINE EXPORTER PROTEIN (LYSE/YGGA)"/>
    <property type="match status" value="1"/>
</dbReference>
<dbReference type="KEGG" id="smas:HUE87_11555"/>
<evidence type="ECO:0000313" key="8">
    <source>
        <dbReference type="Proteomes" id="UP000593836"/>
    </source>
</evidence>
<organism evidence="7 8">
    <name type="scientific">Candidatus Sulfurimonas marisnigri</name>
    <dbReference type="NCBI Taxonomy" id="2740405"/>
    <lineage>
        <taxon>Bacteria</taxon>
        <taxon>Pseudomonadati</taxon>
        <taxon>Campylobacterota</taxon>
        <taxon>Epsilonproteobacteria</taxon>
        <taxon>Campylobacterales</taxon>
        <taxon>Sulfurimonadaceae</taxon>
        <taxon>Sulfurimonas</taxon>
    </lineage>
</organism>
<dbReference type="AlphaFoldDB" id="A0A7S7RPK3"/>
<keyword evidence="2" id="KW-1003">Cell membrane</keyword>
<evidence type="ECO:0000256" key="5">
    <source>
        <dbReference type="ARBA" id="ARBA00023136"/>
    </source>
</evidence>
<feature type="transmembrane region" description="Helical" evidence="6">
    <location>
        <begin position="38"/>
        <end position="62"/>
    </location>
</feature>
<dbReference type="GO" id="GO:0006865">
    <property type="term" value="P:amino acid transport"/>
    <property type="evidence" value="ECO:0007669"/>
    <property type="project" value="InterPro"/>
</dbReference>
<dbReference type="PANTHER" id="PTHR38825:SF2">
    <property type="entry name" value="LYSINE TRANSPORTER LYSE"/>
    <property type="match status" value="1"/>
</dbReference>
<keyword evidence="4 6" id="KW-1133">Transmembrane helix</keyword>
<reference evidence="7 8" key="1">
    <citation type="submission" date="2020-05" db="EMBL/GenBank/DDBJ databases">
        <title>Sulfurimonas marisnigri, sp. nov., and Sulfurimonas baltica, sp. nov., manganese oxide reducing chemolithoautotrophs of the class Epsilonproteobacteria isolated from the pelagic redoxclines of the Black and Baltic Seas and emended description of the genus Sulfurimonas.</title>
        <authorList>
            <person name="Henkel J.V."/>
            <person name="Laudan C."/>
            <person name="Werner J."/>
            <person name="Neu T."/>
            <person name="Plewe S."/>
            <person name="Sproer C."/>
            <person name="Bunk B."/>
            <person name="Schulz-Vogt H.N."/>
        </authorList>
    </citation>
    <scope>NUCLEOTIDE SEQUENCE [LARGE SCALE GENOMIC DNA]</scope>
    <source>
        <strain evidence="7 8">SoZ1</strain>
    </source>
</reference>
<feature type="transmembrane region" description="Helical" evidence="6">
    <location>
        <begin position="176"/>
        <end position="200"/>
    </location>
</feature>
<evidence type="ECO:0000313" key="7">
    <source>
        <dbReference type="EMBL" id="QOY54492.1"/>
    </source>
</evidence>
<dbReference type="EMBL" id="CP054493">
    <property type="protein sequence ID" value="QOY54492.1"/>
    <property type="molecule type" value="Genomic_DNA"/>
</dbReference>
<keyword evidence="8" id="KW-1185">Reference proteome</keyword>
<evidence type="ECO:0000256" key="2">
    <source>
        <dbReference type="ARBA" id="ARBA00022475"/>
    </source>
</evidence>
<dbReference type="RefSeq" id="WP_194366537.1">
    <property type="nucleotide sequence ID" value="NZ_CP054493.1"/>
</dbReference>
<dbReference type="Pfam" id="PF01810">
    <property type="entry name" value="LysE"/>
    <property type="match status" value="1"/>
</dbReference>
<name>A0A7S7RPK3_9BACT</name>
<feature type="transmembrane region" description="Helical" evidence="6">
    <location>
        <begin position="6"/>
        <end position="26"/>
    </location>
</feature>
<feature type="transmembrane region" description="Helical" evidence="6">
    <location>
        <begin position="68"/>
        <end position="88"/>
    </location>
</feature>
<accession>A0A7S7RPK3</accession>
<evidence type="ECO:0000256" key="4">
    <source>
        <dbReference type="ARBA" id="ARBA00022989"/>
    </source>
</evidence>
<dbReference type="InterPro" id="IPR001123">
    <property type="entry name" value="LeuE-type"/>
</dbReference>
<evidence type="ECO:0000256" key="1">
    <source>
        <dbReference type="ARBA" id="ARBA00004651"/>
    </source>
</evidence>
<gene>
    <name evidence="7" type="ORF">HUE87_11555</name>
</gene>
<dbReference type="Proteomes" id="UP000593836">
    <property type="component" value="Chromosome"/>
</dbReference>
<evidence type="ECO:0000256" key="3">
    <source>
        <dbReference type="ARBA" id="ARBA00022692"/>
    </source>
</evidence>
<proteinExistence type="predicted"/>
<dbReference type="GO" id="GO:0005886">
    <property type="term" value="C:plasma membrane"/>
    <property type="evidence" value="ECO:0007669"/>
    <property type="project" value="UniProtKB-SubCell"/>
</dbReference>
<keyword evidence="5 6" id="KW-0472">Membrane</keyword>
<sequence length="201" mass="22722">MVLSYMEGFLLGLGAAVPLGPINILIMNESVKRYKNGVIIGLGAMSSDITYLFLIMFGLMIYVNQPEILNGLSLFGGVFLIYLAYTIYKNRDTKIDIPIQQVAKKSSMKLYLKGYILTSVNPYTVGFWFSVSGYIAGKELNPFITLFGMLSAILLWITLMPYLVHRSRHKISQRVSHWISLVSSIILFGFGIMMFINLFYN</sequence>
<protein>
    <submittedName>
        <fullName evidence="7">LysE family transporter</fullName>
    </submittedName>
</protein>
<keyword evidence="3 6" id="KW-0812">Transmembrane</keyword>
<evidence type="ECO:0000256" key="6">
    <source>
        <dbReference type="SAM" id="Phobius"/>
    </source>
</evidence>